<evidence type="ECO:0000313" key="1">
    <source>
        <dbReference type="Proteomes" id="UP000887581"/>
    </source>
</evidence>
<proteinExistence type="predicted"/>
<organism evidence="1 2">
    <name type="scientific">Setaria digitata</name>
    <dbReference type="NCBI Taxonomy" id="48799"/>
    <lineage>
        <taxon>Eukaryota</taxon>
        <taxon>Metazoa</taxon>
        <taxon>Ecdysozoa</taxon>
        <taxon>Nematoda</taxon>
        <taxon>Chromadorea</taxon>
        <taxon>Rhabditida</taxon>
        <taxon>Spirurina</taxon>
        <taxon>Spiruromorpha</taxon>
        <taxon>Filarioidea</taxon>
        <taxon>Setariidae</taxon>
        <taxon>Setaria</taxon>
    </lineage>
</organism>
<dbReference type="AlphaFoldDB" id="A0A915Q1J7"/>
<sequence>MGQASECRSGICLIELYSTEIPCPTNAGCVHERKHPILSSSIKSVVAKLEELLLEAN</sequence>
<evidence type="ECO:0000313" key="2">
    <source>
        <dbReference type="WBParaSite" id="sdigi.contig45.g2798.t1"/>
    </source>
</evidence>
<reference evidence="2" key="1">
    <citation type="submission" date="2022-11" db="UniProtKB">
        <authorList>
            <consortium name="WormBaseParasite"/>
        </authorList>
    </citation>
    <scope>IDENTIFICATION</scope>
</reference>
<protein>
    <submittedName>
        <fullName evidence="2">Uncharacterized protein</fullName>
    </submittedName>
</protein>
<keyword evidence="1" id="KW-1185">Reference proteome</keyword>
<dbReference type="WBParaSite" id="sdigi.contig45.g2798.t1">
    <property type="protein sequence ID" value="sdigi.contig45.g2798.t1"/>
    <property type="gene ID" value="sdigi.contig45.g2798"/>
</dbReference>
<accession>A0A915Q1J7</accession>
<name>A0A915Q1J7_9BILA</name>
<dbReference type="Proteomes" id="UP000887581">
    <property type="component" value="Unplaced"/>
</dbReference>